<dbReference type="AlphaFoldDB" id="A0A0G0FXY3"/>
<dbReference type="PATRIC" id="fig|1619010.3.peg.277"/>
<dbReference type="GO" id="GO:0016798">
    <property type="term" value="F:hydrolase activity, acting on glycosyl bonds"/>
    <property type="evidence" value="ECO:0007669"/>
    <property type="project" value="UniProtKB-KW"/>
</dbReference>
<evidence type="ECO:0000313" key="2">
    <source>
        <dbReference type="Proteomes" id="UP000034044"/>
    </source>
</evidence>
<reference evidence="1 2" key="1">
    <citation type="journal article" date="2015" name="Nature">
        <title>rRNA introns, odd ribosomes, and small enigmatic genomes across a large radiation of phyla.</title>
        <authorList>
            <person name="Brown C.T."/>
            <person name="Hug L.A."/>
            <person name="Thomas B.C."/>
            <person name="Sharon I."/>
            <person name="Castelle C.J."/>
            <person name="Singh A."/>
            <person name="Wilkins M.J."/>
            <person name="Williams K.H."/>
            <person name="Banfield J.F."/>
        </authorList>
    </citation>
    <scope>NUCLEOTIDE SEQUENCE [LARGE SCALE GENOMIC DNA]</scope>
</reference>
<comment type="caution">
    <text evidence="1">The sequence shown here is derived from an EMBL/GenBank/DDBJ whole genome shotgun (WGS) entry which is preliminary data.</text>
</comment>
<dbReference type="EMBL" id="LBSR01000007">
    <property type="protein sequence ID" value="KKQ22677.1"/>
    <property type="molecule type" value="Genomic_DNA"/>
</dbReference>
<proteinExistence type="predicted"/>
<sequence length="417" mass="48818">MKSYEKIASILRTDKDNIRKIEERFSEVTGKKYIMDKIIEDNEFMVKSHLERLGLTREASAGKIYNALIRHIESDNSLLFEALGFPIITEMASSNHVLNVAKEIAGMPKGFFLKKEKAIELLKNQPPKNILKLLNYGNIEEMIEKEDIFAVFSALRFLEDRDWLNGVFFKQYENLKPADFEEREIIVKTLDQRWAAAAESFVKKKYHNISHLKEMGVVFVIPVTLGIPGELLRMFSLIIHYLNEIPFYSKLFVKFAADEKTFSQNIISLLRGDVIDERLPKSDKSQWLIVQRYLAKDDENDWRFFEPHVNPEALHWERAERLLAQAGDVLDGFATDLRFWGNLNWVGDYFKSDTGIDVLVSFNLVDTVMSLVKEDEMIKYLYHHEESLWNKIFVEYFGEEKMEELIMDNIVKGWFEV</sequence>
<keyword evidence="1" id="KW-0378">Hydrolase</keyword>
<dbReference type="Proteomes" id="UP000034044">
    <property type="component" value="Unassembled WGS sequence"/>
</dbReference>
<organism evidence="1 2">
    <name type="scientific">Candidatus Wolfebacteria bacterium GW2011_GWC1_37_10</name>
    <dbReference type="NCBI Taxonomy" id="1619010"/>
    <lineage>
        <taxon>Bacteria</taxon>
        <taxon>Candidatus Wolfeibacteriota</taxon>
    </lineage>
</organism>
<accession>A0A0G0FXY3</accession>
<name>A0A0G0FXY3_9BACT</name>
<gene>
    <name evidence="1" type="ORF">US36_C0007G0010</name>
</gene>
<keyword evidence="1" id="KW-0326">Glycosidase</keyword>
<protein>
    <submittedName>
        <fullName evidence="1">Glycosidase related protein</fullName>
    </submittedName>
</protein>
<evidence type="ECO:0000313" key="1">
    <source>
        <dbReference type="EMBL" id="KKQ22677.1"/>
    </source>
</evidence>